<sequence>MWSRIKGSKNFLRTNRHTYTNLSKCWSQSYSETTCQTTLEGRNHSNYTFGSALVLLRAQNRLTISTHEQTRSYSEVYRMRIQNTRGTLIWWWLGKC</sequence>
<protein>
    <submittedName>
        <fullName evidence="1">Uncharacterized protein</fullName>
    </submittedName>
</protein>
<dbReference type="AlphaFoldDB" id="A0A1R1YQH2"/>
<proteinExistence type="predicted"/>
<evidence type="ECO:0000313" key="1">
    <source>
        <dbReference type="EMBL" id="OMJ29138.1"/>
    </source>
</evidence>
<gene>
    <name evidence="1" type="ORF">AYI69_g1369</name>
</gene>
<reference evidence="2" key="1">
    <citation type="submission" date="2017-01" db="EMBL/GenBank/DDBJ databases">
        <authorList>
            <person name="Wang Y."/>
            <person name="White M."/>
            <person name="Kvist S."/>
            <person name="Moncalvo J.-M."/>
        </authorList>
    </citation>
    <scope>NUCLEOTIDE SEQUENCE [LARGE SCALE GENOMIC DNA]</scope>
    <source>
        <strain evidence="2">ID-206-W2</strain>
    </source>
</reference>
<dbReference type="EMBL" id="LSSM01000368">
    <property type="protein sequence ID" value="OMJ29138.1"/>
    <property type="molecule type" value="Genomic_DNA"/>
</dbReference>
<name>A0A1R1YQH2_9FUNG</name>
<dbReference type="Proteomes" id="UP000187429">
    <property type="component" value="Unassembled WGS sequence"/>
</dbReference>
<keyword evidence="2" id="KW-1185">Reference proteome</keyword>
<comment type="caution">
    <text evidence="1">The sequence shown here is derived from an EMBL/GenBank/DDBJ whole genome shotgun (WGS) entry which is preliminary data.</text>
</comment>
<evidence type="ECO:0000313" key="2">
    <source>
        <dbReference type="Proteomes" id="UP000187429"/>
    </source>
</evidence>
<accession>A0A1R1YQH2</accession>
<organism evidence="1 2">
    <name type="scientific">Smittium culicis</name>
    <dbReference type="NCBI Taxonomy" id="133412"/>
    <lineage>
        <taxon>Eukaryota</taxon>
        <taxon>Fungi</taxon>
        <taxon>Fungi incertae sedis</taxon>
        <taxon>Zoopagomycota</taxon>
        <taxon>Kickxellomycotina</taxon>
        <taxon>Harpellomycetes</taxon>
        <taxon>Harpellales</taxon>
        <taxon>Legeriomycetaceae</taxon>
        <taxon>Smittium</taxon>
    </lineage>
</organism>